<dbReference type="Proteomes" id="UP000516373">
    <property type="component" value="Chromosome"/>
</dbReference>
<evidence type="ECO:0000313" key="1">
    <source>
        <dbReference type="EMBL" id="BCL18519.1"/>
    </source>
</evidence>
<sequence>MHTPLDHEFVRAAARAADRSAAPLAAGPDEEPTGVPHRALARRVKTLVAAYRSPESALHGSKQAVAAAMTHLRALRAAQTTTGLFAGGDNVQSPPDSAFTVNDVCDAHVIAAGAGPELREATNVLADIAGAASRSLLTGGVHTPNHRWELCAALARLHRSFPDDRLLDRIGEWLSEGVDIDAEGLYSERSPNYAAHVSNPSLLLLADVLDRADLLDAVERNLATTLDLIRPDGTVETVLSRRQDQNHPFPLAPYLPHYRLLAIRTGRGDFSRAARLAASGGIDDPGLLAETLLTPDLCRVLPEPAAEPLPRHRYITTARLAARASASAHTVVYGGSDVPEHRRIRSGLACNPTFLRLFAGAAVLDAVRLSRGFFDLGPFRAADVEQPADNRYRLTETLTAAYYQPMPPERRREDGAYRMADEGRFSAAMAFPDRPRDEVSHTTRVEVDLREDGADLRIDISGPRVPWALELTFRPGGVPQGAIPLGDGRWCLTAGPMTYRVGDDEIRVETDIEAGEPPAGPDRGDVLRYDPGQDYSVVGGTDATTGNRVYIGGLGPHTLTVRLRARRPAMDA</sequence>
<accession>A0A7G1N6Q3</accession>
<dbReference type="KEGG" id="stui:GCM10017668_03620"/>
<organism evidence="1 2">
    <name type="scientific">Streptomyces tuirus</name>
    <dbReference type="NCBI Taxonomy" id="68278"/>
    <lineage>
        <taxon>Bacteria</taxon>
        <taxon>Bacillati</taxon>
        <taxon>Actinomycetota</taxon>
        <taxon>Actinomycetes</taxon>
        <taxon>Kitasatosporales</taxon>
        <taxon>Streptomycetaceae</taxon>
        <taxon>Streptomyces</taxon>
    </lineage>
</organism>
<dbReference type="EMBL" id="AP023439">
    <property type="protein sequence ID" value="BCL18519.1"/>
    <property type="molecule type" value="Genomic_DNA"/>
</dbReference>
<dbReference type="AlphaFoldDB" id="A0A7G1N6Q3"/>
<evidence type="ECO:0000313" key="2">
    <source>
        <dbReference type="Proteomes" id="UP000516373"/>
    </source>
</evidence>
<protein>
    <submittedName>
        <fullName evidence="1">Uncharacterized protein</fullName>
    </submittedName>
</protein>
<reference evidence="1 2" key="1">
    <citation type="journal article" date="2014" name="Int. J. Syst. Evol. Microbiol.">
        <title>Complete genome sequence of Corynebacterium casei LMG S-19264T (=DSM 44701T), isolated from a smear-ripened cheese.</title>
        <authorList>
            <consortium name="US DOE Joint Genome Institute (JGI-PGF)"/>
            <person name="Walter F."/>
            <person name="Albersmeier A."/>
            <person name="Kalinowski J."/>
            <person name="Ruckert C."/>
        </authorList>
    </citation>
    <scope>NUCLEOTIDE SEQUENCE [LARGE SCALE GENOMIC DNA]</scope>
    <source>
        <strain evidence="1 2">JCM 4255</strain>
    </source>
</reference>
<proteinExistence type="predicted"/>
<name>A0A7G1N6Q3_9ACTN</name>
<gene>
    <name evidence="1" type="ORF">GCM10017668_03620</name>
</gene>
<dbReference type="RefSeq" id="WP_190896243.1">
    <property type="nucleotide sequence ID" value="NZ_AP023439.1"/>
</dbReference>